<feature type="compositionally biased region" description="Basic residues" evidence="1">
    <location>
        <begin position="67"/>
        <end position="83"/>
    </location>
</feature>
<name>A0ABP6Q4U6_9ACTN</name>
<dbReference type="Proteomes" id="UP001501866">
    <property type="component" value="Unassembled WGS sequence"/>
</dbReference>
<gene>
    <name evidence="2" type="ORF">GCM10010451_58360</name>
</gene>
<organism evidence="2 3">
    <name type="scientific">Streptomyces virens</name>
    <dbReference type="NCBI Taxonomy" id="285572"/>
    <lineage>
        <taxon>Bacteria</taxon>
        <taxon>Bacillati</taxon>
        <taxon>Actinomycetota</taxon>
        <taxon>Actinomycetes</taxon>
        <taxon>Kitasatosporales</taxon>
        <taxon>Streptomycetaceae</taxon>
        <taxon>Streptomyces</taxon>
    </lineage>
</organism>
<sequence>MAVPRRFNRLDPGNKTSGPGSSDPGPKPRRVQYGPVRSPGPLSHVPTHNPPGAGTSQAGFGAPPPGRRTRLPHVRGARGRPRRTPVPCHGLPHHTTPPAIRPRSPEYDGGPPRT</sequence>
<keyword evidence="3" id="KW-1185">Reference proteome</keyword>
<reference evidence="3" key="1">
    <citation type="journal article" date="2019" name="Int. J. Syst. Evol. Microbiol.">
        <title>The Global Catalogue of Microorganisms (GCM) 10K type strain sequencing project: providing services to taxonomists for standard genome sequencing and annotation.</title>
        <authorList>
            <consortium name="The Broad Institute Genomics Platform"/>
            <consortium name="The Broad Institute Genome Sequencing Center for Infectious Disease"/>
            <person name="Wu L."/>
            <person name="Ma J."/>
        </authorList>
    </citation>
    <scope>NUCLEOTIDE SEQUENCE [LARGE SCALE GENOMIC DNA]</scope>
    <source>
        <strain evidence="3">JCM 9095</strain>
    </source>
</reference>
<evidence type="ECO:0000313" key="2">
    <source>
        <dbReference type="EMBL" id="GAA3200181.1"/>
    </source>
</evidence>
<evidence type="ECO:0000313" key="3">
    <source>
        <dbReference type="Proteomes" id="UP001501866"/>
    </source>
</evidence>
<protein>
    <submittedName>
        <fullName evidence="2">Uncharacterized protein</fullName>
    </submittedName>
</protein>
<evidence type="ECO:0000256" key="1">
    <source>
        <dbReference type="SAM" id="MobiDB-lite"/>
    </source>
</evidence>
<comment type="caution">
    <text evidence="2">The sequence shown here is derived from an EMBL/GenBank/DDBJ whole genome shotgun (WGS) entry which is preliminary data.</text>
</comment>
<proteinExistence type="predicted"/>
<accession>A0ABP6Q4U6</accession>
<feature type="region of interest" description="Disordered" evidence="1">
    <location>
        <begin position="1"/>
        <end position="114"/>
    </location>
</feature>
<dbReference type="EMBL" id="BAAAUH010000066">
    <property type="protein sequence ID" value="GAA3200181.1"/>
    <property type="molecule type" value="Genomic_DNA"/>
</dbReference>